<keyword evidence="3" id="KW-1185">Reference proteome</keyword>
<dbReference type="Gene3D" id="3.30.530.20">
    <property type="match status" value="1"/>
</dbReference>
<dbReference type="CDD" id="cd08861">
    <property type="entry name" value="OtcD1_ARO-CYC_like"/>
    <property type="match status" value="1"/>
</dbReference>
<dbReference type="AlphaFoldDB" id="A0A1C0AAJ9"/>
<dbReference type="InterPro" id="IPR023393">
    <property type="entry name" value="START-like_dom_sf"/>
</dbReference>
<evidence type="ECO:0000259" key="1">
    <source>
        <dbReference type="Pfam" id="PF03364"/>
    </source>
</evidence>
<dbReference type="Proteomes" id="UP000093514">
    <property type="component" value="Unassembled WGS sequence"/>
</dbReference>
<evidence type="ECO:0000313" key="2">
    <source>
        <dbReference type="EMBL" id="OCL27320.1"/>
    </source>
</evidence>
<protein>
    <submittedName>
        <fullName evidence="2">Cyclase</fullName>
    </submittedName>
</protein>
<comment type="caution">
    <text evidence="2">The sequence shown here is derived from an EMBL/GenBank/DDBJ whole genome shotgun (WGS) entry which is preliminary data.</text>
</comment>
<sequence length="150" mass="17600">MPYVEENIIIEGARDKIYELVKDMESYPKFMPDVLNVEVVERNNHTTVTRWVTDIDGRKLCWTERDYFNDDEYQIIYKQLSGDLKKFEGEWRLESTNQGTEVTLTVDFEFGIPMLAPLLNPILKKKVSQNSINMLTAIKEKIENEVEQCS</sequence>
<gene>
    <name evidence="2" type="ORF">U472_07620</name>
</gene>
<name>A0A1C0AAJ9_9FIRM</name>
<evidence type="ECO:0000313" key="3">
    <source>
        <dbReference type="Proteomes" id="UP000093514"/>
    </source>
</evidence>
<accession>A0A1C0AAJ9</accession>
<reference evidence="3" key="1">
    <citation type="submission" date="2016-07" db="EMBL/GenBank/DDBJ databases">
        <authorList>
            <person name="Florea S."/>
            <person name="Webb J.S."/>
            <person name="Jaromczyk J."/>
            <person name="Schardl C.L."/>
        </authorList>
    </citation>
    <scope>NUCLEOTIDE SEQUENCE [LARGE SCALE GENOMIC DNA]</scope>
    <source>
        <strain evidence="3">Z6</strain>
    </source>
</reference>
<feature type="domain" description="Coenzyme Q-binding protein COQ10 START" evidence="1">
    <location>
        <begin position="14"/>
        <end position="134"/>
    </location>
</feature>
<proteinExistence type="predicted"/>
<dbReference type="EMBL" id="LWDV01000008">
    <property type="protein sequence ID" value="OCL27320.1"/>
    <property type="molecule type" value="Genomic_DNA"/>
</dbReference>
<dbReference type="OrthoDB" id="9795669at2"/>
<dbReference type="Pfam" id="PF03364">
    <property type="entry name" value="Polyketide_cyc"/>
    <property type="match status" value="1"/>
</dbReference>
<reference evidence="2 3" key="2">
    <citation type="submission" date="2016-08" db="EMBL/GenBank/DDBJ databases">
        <title>Orenia metallireducens sp. nov. strain Z6, a Novel Metal-reducing Firmicute from the Deep Subsurface.</title>
        <authorList>
            <person name="Maxim B.I."/>
            <person name="Kenneth K."/>
            <person name="Flynn T.M."/>
            <person name="Oloughlin E.J."/>
            <person name="Locke R.A."/>
            <person name="Weber J.R."/>
            <person name="Egan S.M."/>
            <person name="Mackie R.I."/>
            <person name="Cann I.K."/>
        </authorList>
    </citation>
    <scope>NUCLEOTIDE SEQUENCE [LARGE SCALE GENOMIC DNA]</scope>
    <source>
        <strain evidence="2 3">Z6</strain>
    </source>
</reference>
<dbReference type="SUPFAM" id="SSF55961">
    <property type="entry name" value="Bet v1-like"/>
    <property type="match status" value="1"/>
</dbReference>
<organism evidence="2 3">
    <name type="scientific">Orenia metallireducens</name>
    <dbReference type="NCBI Taxonomy" id="1413210"/>
    <lineage>
        <taxon>Bacteria</taxon>
        <taxon>Bacillati</taxon>
        <taxon>Bacillota</taxon>
        <taxon>Clostridia</taxon>
        <taxon>Halanaerobiales</taxon>
        <taxon>Halobacteroidaceae</taxon>
        <taxon>Orenia</taxon>
    </lineage>
</organism>
<dbReference type="InterPro" id="IPR005031">
    <property type="entry name" value="COQ10_START"/>
</dbReference>
<dbReference type="RefSeq" id="WP_068717081.1">
    <property type="nucleotide sequence ID" value="NZ_LWDV01000008.1"/>
</dbReference>